<dbReference type="AlphaFoldDB" id="A0AA36M1L1"/>
<reference evidence="2" key="1">
    <citation type="submission" date="2023-07" db="EMBL/GenBank/DDBJ databases">
        <authorList>
            <consortium name="CYATHOMIX"/>
        </authorList>
    </citation>
    <scope>NUCLEOTIDE SEQUENCE</scope>
    <source>
        <strain evidence="2">N/A</strain>
    </source>
</reference>
<keyword evidence="1" id="KW-1133">Transmembrane helix</keyword>
<keyword evidence="1" id="KW-0472">Membrane</keyword>
<name>A0AA36M1L1_CYLNA</name>
<evidence type="ECO:0000313" key="3">
    <source>
        <dbReference type="Proteomes" id="UP001176961"/>
    </source>
</evidence>
<dbReference type="EMBL" id="CATQJL010000112">
    <property type="protein sequence ID" value="CAJ0594696.1"/>
    <property type="molecule type" value="Genomic_DNA"/>
</dbReference>
<proteinExistence type="predicted"/>
<feature type="transmembrane region" description="Helical" evidence="1">
    <location>
        <begin position="96"/>
        <end position="117"/>
    </location>
</feature>
<gene>
    <name evidence="2" type="ORF">CYNAS_LOCUS6679</name>
</gene>
<evidence type="ECO:0000313" key="2">
    <source>
        <dbReference type="EMBL" id="CAJ0594696.1"/>
    </source>
</evidence>
<keyword evidence="3" id="KW-1185">Reference proteome</keyword>
<protein>
    <submittedName>
        <fullName evidence="2">Uncharacterized protein</fullName>
    </submittedName>
</protein>
<accession>A0AA36M1L1</accession>
<feature type="transmembrane region" description="Helical" evidence="1">
    <location>
        <begin position="56"/>
        <end position="75"/>
    </location>
</feature>
<comment type="caution">
    <text evidence="2">The sequence shown here is derived from an EMBL/GenBank/DDBJ whole genome shotgun (WGS) entry which is preliminary data.</text>
</comment>
<keyword evidence="1" id="KW-0812">Transmembrane</keyword>
<feature type="transmembrane region" description="Helical" evidence="1">
    <location>
        <begin position="137"/>
        <end position="164"/>
    </location>
</feature>
<sequence>MWNVGAVEFAGLPVPGLDGLLPFDVPAREALREGDNDSLFLSHADAKPYLDTSRTIASLLGYMYFFSTLMGLAVMRAIDGVWQRDGVSPLFCVNPALFRLPFLFSVLSLGGILFLWSVRGGRMQLYKIELAPANYSFILIIIVASSLLFFTVVVSVSYYIVYLISQPRLIVRVSSLSCAAMQISALKGSVTKGFALVFQAI</sequence>
<evidence type="ECO:0000256" key="1">
    <source>
        <dbReference type="SAM" id="Phobius"/>
    </source>
</evidence>
<dbReference type="Proteomes" id="UP001176961">
    <property type="component" value="Unassembled WGS sequence"/>
</dbReference>
<organism evidence="2 3">
    <name type="scientific">Cylicocyclus nassatus</name>
    <name type="common">Nematode worm</name>
    <dbReference type="NCBI Taxonomy" id="53992"/>
    <lineage>
        <taxon>Eukaryota</taxon>
        <taxon>Metazoa</taxon>
        <taxon>Ecdysozoa</taxon>
        <taxon>Nematoda</taxon>
        <taxon>Chromadorea</taxon>
        <taxon>Rhabditida</taxon>
        <taxon>Rhabditina</taxon>
        <taxon>Rhabditomorpha</taxon>
        <taxon>Strongyloidea</taxon>
        <taxon>Strongylidae</taxon>
        <taxon>Cylicocyclus</taxon>
    </lineage>
</organism>